<dbReference type="GO" id="GO:0005085">
    <property type="term" value="F:guanyl-nucleotide exchange factor activity"/>
    <property type="evidence" value="ECO:0007669"/>
    <property type="project" value="InterPro"/>
</dbReference>
<dbReference type="SUPFAM" id="SSF103196">
    <property type="entry name" value="Roadblock/LC7 domain"/>
    <property type="match status" value="1"/>
</dbReference>
<protein>
    <recommendedName>
        <fullName evidence="2">Roadblock/LAMTOR2 domain-containing protein</fullName>
    </recommendedName>
</protein>
<dbReference type="EMBL" id="AJWJ01000067">
    <property type="protein sequence ID" value="KAF2076244.1"/>
    <property type="molecule type" value="Genomic_DNA"/>
</dbReference>
<evidence type="ECO:0000313" key="3">
    <source>
        <dbReference type="EMBL" id="KAF2076244.1"/>
    </source>
</evidence>
<dbReference type="GO" id="GO:0032008">
    <property type="term" value="P:positive regulation of TOR signaling"/>
    <property type="evidence" value="ECO:0007669"/>
    <property type="project" value="InterPro"/>
</dbReference>
<reference evidence="3" key="1">
    <citation type="submission" date="2020-01" db="EMBL/GenBank/DDBJ databases">
        <title>Development of genomics and gene disruption for Polysphondylium violaceum indicates a role for the polyketide synthase stlB in stalk morphogenesis.</title>
        <authorList>
            <person name="Narita B."/>
            <person name="Kawabe Y."/>
            <person name="Kin K."/>
            <person name="Saito T."/>
            <person name="Gibbs R."/>
            <person name="Kuspa A."/>
            <person name="Muzny D."/>
            <person name="Queller D."/>
            <person name="Richards S."/>
            <person name="Strassman J."/>
            <person name="Sucgang R."/>
            <person name="Worley K."/>
            <person name="Schaap P."/>
        </authorList>
    </citation>
    <scope>NUCLEOTIDE SEQUENCE</scope>
    <source>
        <strain evidence="3">QSvi11</strain>
    </source>
</reference>
<name>A0A8J4V9L8_9MYCE</name>
<comment type="similarity">
    <text evidence="1">Belongs to the GAMAD family.</text>
</comment>
<feature type="domain" description="Roadblock/LAMTOR2" evidence="2">
    <location>
        <begin position="17"/>
        <end position="93"/>
    </location>
</feature>
<sequence>MLRSKILPQVLTQAISADIKGVLLMKEDGSLIACSESQNNNSTEHNTSKVISAITSNIWTSYNRTKDLQYQLIDCEEGKFVVTKVASLLLCVYSDATIEFGLLKSKAQKLREYLQEPLSKVETI</sequence>
<dbReference type="GO" id="GO:0060090">
    <property type="term" value="F:molecular adaptor activity"/>
    <property type="evidence" value="ECO:0007669"/>
    <property type="project" value="InterPro"/>
</dbReference>
<dbReference type="AlphaFoldDB" id="A0A8J4V9L8"/>
<keyword evidence="4" id="KW-1185">Reference proteome</keyword>
<dbReference type="InterPro" id="IPR037587">
    <property type="entry name" value="LAMTOR2-like"/>
</dbReference>
<dbReference type="OrthoDB" id="271745at2759"/>
<evidence type="ECO:0000256" key="1">
    <source>
        <dbReference type="ARBA" id="ARBA00007191"/>
    </source>
</evidence>
<dbReference type="InterPro" id="IPR004942">
    <property type="entry name" value="Roadblock/LAMTOR2_dom"/>
</dbReference>
<dbReference type="Pfam" id="PF03259">
    <property type="entry name" value="Robl_LC7"/>
    <property type="match status" value="1"/>
</dbReference>
<dbReference type="PANTHER" id="PTHR13323">
    <property type="entry name" value="LATE ENDOSOMAL/LYSOSOMAL MP1 INTERACTING PROTEIN"/>
    <property type="match status" value="1"/>
</dbReference>
<dbReference type="Proteomes" id="UP000695562">
    <property type="component" value="Unassembled WGS sequence"/>
</dbReference>
<dbReference type="Gene3D" id="3.30.450.30">
    <property type="entry name" value="Dynein light chain 2a, cytoplasmic"/>
    <property type="match status" value="1"/>
</dbReference>
<evidence type="ECO:0000259" key="2">
    <source>
        <dbReference type="Pfam" id="PF03259"/>
    </source>
</evidence>
<organism evidence="3 4">
    <name type="scientific">Polysphondylium violaceum</name>
    <dbReference type="NCBI Taxonomy" id="133409"/>
    <lineage>
        <taxon>Eukaryota</taxon>
        <taxon>Amoebozoa</taxon>
        <taxon>Evosea</taxon>
        <taxon>Eumycetozoa</taxon>
        <taxon>Dictyostelia</taxon>
        <taxon>Dictyosteliales</taxon>
        <taxon>Dictyosteliaceae</taxon>
        <taxon>Polysphondylium</taxon>
    </lineage>
</organism>
<accession>A0A8J4V9L8</accession>
<gene>
    <name evidence="3" type="ORF">CYY_002422</name>
</gene>
<dbReference type="GO" id="GO:0005737">
    <property type="term" value="C:cytoplasm"/>
    <property type="evidence" value="ECO:0007669"/>
    <property type="project" value="UniProtKB-ARBA"/>
</dbReference>
<evidence type="ECO:0000313" key="4">
    <source>
        <dbReference type="Proteomes" id="UP000695562"/>
    </source>
</evidence>
<proteinExistence type="inferred from homology"/>
<comment type="caution">
    <text evidence="3">The sequence shown here is derived from an EMBL/GenBank/DDBJ whole genome shotgun (WGS) entry which is preliminary data.</text>
</comment>
<dbReference type="FunFam" id="3.30.450.30:FF:000004">
    <property type="entry name" value="ragulator complex protein LAMTOR2"/>
    <property type="match status" value="1"/>
</dbReference>